<gene>
    <name evidence="9" type="ORF">KXV57_004202</name>
</gene>
<dbReference type="Proteomes" id="UP000813423">
    <property type="component" value="Unassembled WGS sequence"/>
</dbReference>
<dbReference type="EMBL" id="JAIBSC010000027">
    <property type="protein sequence ID" value="KAH1907462.1"/>
    <property type="molecule type" value="Genomic_DNA"/>
</dbReference>
<sequence length="718" mass="80892">MSTASIGVIVGSQRVPRSGLQITQFVLKTIQKAYPTANLRLIDLATWNLPLYNEPGIPSFLNSPEEYTHELTRKWSEEIASHAAFIFVTPQYNWGYPASIKNAIDYLYHEWKGKPGMIVSYGGRGGGKAAQQLHQVLQGLGMQPVEPLVALTFPTQAFTGRAIKGEDLGVLEDESIWKDGREQILTAFRVLSDSLIRHVKCDEQQPECLQCVKTGRKCDGYDPQQTNPQAQQRAVLDPAPVAWTKPSTDHRLVLRPGTREERQYIEFFCTRTSRALSGFFDSDLWQYLLPQLSHSEAGIRHAAIALGALHQHLHRVLSKGKCDPAASKITPQNEYFIIQQYNSAIRHLVAQLSSTTSHHVPHLTLISCCLFVSLEILSGHVGKALDHIEAGLKILQRWEHRTDGKLPSEAITRELAYFLLRWNTQLSTQGRKMIPLNLSQLDTAESGGNQESWSEISEAREALVLLSNRTMSFVEAVGTDRKTRGSPGQVRQQQALLQALAAWLRAFECLMKRCSRRLKKTDPRGPVLLRIQHRTNQILASVALSRDELIYDQLDEDFRAIVSYAEDLIELNASLDKDSVLSVFSLESGLVSSLGYTARKCRNPVLRRKAIRLLYRCPRKEGLWGVQQYAVIARIIVQAEEAAVAHLPLAQRIPEDRHRVYTVHIQNRNCSSCRLVLMYLPENGDGEWHCRVREVEFAAEVQAEDPNFFAEAGISLET</sequence>
<dbReference type="GO" id="GO:0016491">
    <property type="term" value="F:oxidoreductase activity"/>
    <property type="evidence" value="ECO:0007669"/>
    <property type="project" value="InterPro"/>
</dbReference>
<evidence type="ECO:0000259" key="7">
    <source>
        <dbReference type="Pfam" id="PF00172"/>
    </source>
</evidence>
<dbReference type="GO" id="GO:0000981">
    <property type="term" value="F:DNA-binding transcription factor activity, RNA polymerase II-specific"/>
    <property type="evidence" value="ECO:0007669"/>
    <property type="project" value="InterPro"/>
</dbReference>
<dbReference type="SUPFAM" id="SSF57701">
    <property type="entry name" value="Zn2/Cys6 DNA-binding domain"/>
    <property type="match status" value="1"/>
</dbReference>
<dbReference type="InterPro" id="IPR029039">
    <property type="entry name" value="Flavoprotein-like_sf"/>
</dbReference>
<dbReference type="GO" id="GO:0003677">
    <property type="term" value="F:DNA binding"/>
    <property type="evidence" value="ECO:0007669"/>
    <property type="project" value="UniProtKB-KW"/>
</dbReference>
<evidence type="ECO:0000313" key="9">
    <source>
        <dbReference type="EMBL" id="KAH1907462.1"/>
    </source>
</evidence>
<reference evidence="9" key="1">
    <citation type="submission" date="2021-08" db="EMBL/GenBank/DDBJ databases">
        <title>Global Aspergillus fumigatus from environmental and clinical sources.</title>
        <authorList>
            <person name="Barber A."/>
            <person name="Sae-Ong T."/>
        </authorList>
    </citation>
    <scope>NUCLEOTIDE SEQUENCE</scope>
    <source>
        <strain evidence="9">NRZ-2016-071</strain>
    </source>
</reference>
<comment type="caution">
    <text evidence="9">The sequence shown here is derived from an EMBL/GenBank/DDBJ whole genome shotgun (WGS) entry which is preliminary data.</text>
</comment>
<evidence type="ECO:0000259" key="8">
    <source>
        <dbReference type="Pfam" id="PF03358"/>
    </source>
</evidence>
<dbReference type="InterPro" id="IPR052360">
    <property type="entry name" value="Transcr_Regulatory_Proteins"/>
</dbReference>
<keyword evidence="6" id="KW-0539">Nucleus</keyword>
<evidence type="ECO:0000256" key="3">
    <source>
        <dbReference type="ARBA" id="ARBA00023015"/>
    </source>
</evidence>
<dbReference type="PANTHER" id="PTHR36206">
    <property type="entry name" value="ASPERCRYPTIN BIOSYNTHESIS CLUSTER-SPECIFIC TRANSCRIPTION REGULATOR ATNN-RELATED"/>
    <property type="match status" value="1"/>
</dbReference>
<feature type="domain" description="Zn(2)-C6 fungal-type" evidence="7">
    <location>
        <begin position="197"/>
        <end position="226"/>
    </location>
</feature>
<feature type="domain" description="NADPH-dependent FMN reductase-like" evidence="8">
    <location>
        <begin position="6"/>
        <end position="151"/>
    </location>
</feature>
<dbReference type="CDD" id="cd00067">
    <property type="entry name" value="GAL4"/>
    <property type="match status" value="1"/>
</dbReference>
<accession>A0A9P8STS3</accession>
<dbReference type="Pfam" id="PF03358">
    <property type="entry name" value="FMN_red"/>
    <property type="match status" value="1"/>
</dbReference>
<proteinExistence type="predicted"/>
<dbReference type="AlphaFoldDB" id="A0A9P8STS3"/>
<evidence type="ECO:0000256" key="6">
    <source>
        <dbReference type="ARBA" id="ARBA00023242"/>
    </source>
</evidence>
<dbReference type="PANTHER" id="PTHR36206:SF4">
    <property type="entry name" value="HYPOTHETICAL CONSERVED PROTEIN (EUROFUNG)-RELATED"/>
    <property type="match status" value="1"/>
</dbReference>
<dbReference type="SUPFAM" id="SSF52218">
    <property type="entry name" value="Flavoproteins"/>
    <property type="match status" value="1"/>
</dbReference>
<evidence type="ECO:0000256" key="2">
    <source>
        <dbReference type="ARBA" id="ARBA00022833"/>
    </source>
</evidence>
<evidence type="ECO:0008006" key="11">
    <source>
        <dbReference type="Google" id="ProtNLM"/>
    </source>
</evidence>
<dbReference type="InterPro" id="IPR005025">
    <property type="entry name" value="FMN_Rdtase-like_dom"/>
</dbReference>
<evidence type="ECO:0000256" key="4">
    <source>
        <dbReference type="ARBA" id="ARBA00023125"/>
    </source>
</evidence>
<organism evidence="9 10">
    <name type="scientific">Aspergillus fumigatus</name>
    <name type="common">Neosartorya fumigata</name>
    <dbReference type="NCBI Taxonomy" id="746128"/>
    <lineage>
        <taxon>Eukaryota</taxon>
        <taxon>Fungi</taxon>
        <taxon>Dikarya</taxon>
        <taxon>Ascomycota</taxon>
        <taxon>Pezizomycotina</taxon>
        <taxon>Eurotiomycetes</taxon>
        <taxon>Eurotiomycetidae</taxon>
        <taxon>Eurotiales</taxon>
        <taxon>Aspergillaceae</taxon>
        <taxon>Aspergillus</taxon>
        <taxon>Aspergillus subgen. Fumigati</taxon>
    </lineage>
</organism>
<keyword evidence="5" id="KW-0804">Transcription</keyword>
<evidence type="ECO:0000256" key="1">
    <source>
        <dbReference type="ARBA" id="ARBA00022723"/>
    </source>
</evidence>
<dbReference type="InterPro" id="IPR001138">
    <property type="entry name" value="Zn2Cys6_DnaBD"/>
</dbReference>
<keyword evidence="2" id="KW-0862">Zinc</keyword>
<dbReference type="GO" id="GO:0008270">
    <property type="term" value="F:zinc ion binding"/>
    <property type="evidence" value="ECO:0007669"/>
    <property type="project" value="InterPro"/>
</dbReference>
<dbReference type="Gene3D" id="3.40.50.360">
    <property type="match status" value="1"/>
</dbReference>
<evidence type="ECO:0000313" key="10">
    <source>
        <dbReference type="Proteomes" id="UP000813423"/>
    </source>
</evidence>
<evidence type="ECO:0000256" key="5">
    <source>
        <dbReference type="ARBA" id="ARBA00023163"/>
    </source>
</evidence>
<keyword evidence="4" id="KW-0238">DNA-binding</keyword>
<keyword evidence="1" id="KW-0479">Metal-binding</keyword>
<dbReference type="InterPro" id="IPR036864">
    <property type="entry name" value="Zn2-C6_fun-type_DNA-bd_sf"/>
</dbReference>
<dbReference type="InterPro" id="IPR021858">
    <property type="entry name" value="Fun_TF"/>
</dbReference>
<protein>
    <recommendedName>
        <fullName evidence="11">NADPH-dependent FMN reductase-like domain-containing protein</fullName>
    </recommendedName>
</protein>
<keyword evidence="3" id="KW-0805">Transcription regulation</keyword>
<name>A0A9P8STS3_ASPFM</name>
<dbReference type="Pfam" id="PF11951">
    <property type="entry name" value="Fungal_trans_2"/>
    <property type="match status" value="1"/>
</dbReference>
<dbReference type="Pfam" id="PF00172">
    <property type="entry name" value="Zn_clus"/>
    <property type="match status" value="1"/>
</dbReference>